<name>A0A831RJY4_9GAMM</name>
<accession>A0A831RJY4</accession>
<dbReference type="Proteomes" id="UP000886251">
    <property type="component" value="Unassembled WGS sequence"/>
</dbReference>
<dbReference type="EMBL" id="DRKP01000066">
    <property type="protein sequence ID" value="HEB95965.1"/>
    <property type="molecule type" value="Genomic_DNA"/>
</dbReference>
<dbReference type="Gene3D" id="3.40.50.300">
    <property type="entry name" value="P-loop containing nucleotide triphosphate hydrolases"/>
    <property type="match status" value="1"/>
</dbReference>
<dbReference type="InterPro" id="IPR027417">
    <property type="entry name" value="P-loop_NTPase"/>
</dbReference>
<proteinExistence type="predicted"/>
<organism evidence="1">
    <name type="scientific">Sedimenticola thiotaurini</name>
    <dbReference type="NCBI Taxonomy" id="1543721"/>
    <lineage>
        <taxon>Bacteria</taxon>
        <taxon>Pseudomonadati</taxon>
        <taxon>Pseudomonadota</taxon>
        <taxon>Gammaproteobacteria</taxon>
        <taxon>Chromatiales</taxon>
        <taxon>Sedimenticolaceae</taxon>
        <taxon>Sedimenticola</taxon>
    </lineage>
</organism>
<evidence type="ECO:0000313" key="1">
    <source>
        <dbReference type="EMBL" id="HEB95965.1"/>
    </source>
</evidence>
<dbReference type="SUPFAM" id="SSF52540">
    <property type="entry name" value="P-loop containing nucleoside triphosphate hydrolases"/>
    <property type="match status" value="1"/>
</dbReference>
<protein>
    <submittedName>
        <fullName evidence="1">ATPase</fullName>
    </submittedName>
</protein>
<sequence>MRLTLDQFRQWRHRNITLLGMSGVGKTHLASMLREHEWFHYSVDYRIGTRYLDEEIMDLIKWQAMQVPFLRDLLRKDWIYIRNNIKVNDLGPVLSFVGKLGNPELGGVPLEEFQRRQALYRAAEIRAIHDIRLFIDKAQDIYGYSHLVNDVAGSLCDLEDDGAIGELIRHTLILYIEVTEPEEEQELIRRAQSSPKPLYFRPDFLQLAVRDYLAEHNMEYAAEMDPEDFTRWVFPRLFAARVPRYRAIADPHGYTVTSREVSRVRDEADFIEMVERAIDRQQGG</sequence>
<dbReference type="AlphaFoldDB" id="A0A831RJY4"/>
<reference evidence="1" key="1">
    <citation type="journal article" date="2020" name="mSystems">
        <title>Genome- and Community-Level Interaction Insights into Carbon Utilization and Element Cycling Functions of Hydrothermarchaeota in Hydrothermal Sediment.</title>
        <authorList>
            <person name="Zhou Z."/>
            <person name="Liu Y."/>
            <person name="Xu W."/>
            <person name="Pan J."/>
            <person name="Luo Z.H."/>
            <person name="Li M."/>
        </authorList>
    </citation>
    <scope>NUCLEOTIDE SEQUENCE [LARGE SCALE GENOMIC DNA]</scope>
    <source>
        <strain evidence="1">HyVt-443</strain>
    </source>
</reference>
<comment type="caution">
    <text evidence="1">The sequence shown here is derived from an EMBL/GenBank/DDBJ whole genome shotgun (WGS) entry which is preliminary data.</text>
</comment>
<gene>
    <name evidence="1" type="ORF">ENI96_05990</name>
</gene>